<dbReference type="PANTHER" id="PTHR30086">
    <property type="entry name" value="ARGININE EXPORTER PROTEIN ARGO"/>
    <property type="match status" value="1"/>
</dbReference>
<keyword evidence="4 6" id="KW-1133">Transmembrane helix</keyword>
<feature type="transmembrane region" description="Helical" evidence="6">
    <location>
        <begin position="48"/>
        <end position="65"/>
    </location>
</feature>
<evidence type="ECO:0000256" key="2">
    <source>
        <dbReference type="ARBA" id="ARBA00022475"/>
    </source>
</evidence>
<keyword evidence="2" id="KW-1003">Cell membrane</keyword>
<dbReference type="STRING" id="1094562.ME1_00767"/>
<keyword evidence="5 6" id="KW-0472">Membrane</keyword>
<evidence type="ECO:0000256" key="3">
    <source>
        <dbReference type="ARBA" id="ARBA00022692"/>
    </source>
</evidence>
<evidence type="ECO:0000256" key="5">
    <source>
        <dbReference type="ARBA" id="ARBA00023136"/>
    </source>
</evidence>
<dbReference type="EMBL" id="AILZ01000017">
    <property type="protein sequence ID" value="EJF88309.1"/>
    <property type="molecule type" value="Genomic_DNA"/>
</dbReference>
<evidence type="ECO:0000313" key="7">
    <source>
        <dbReference type="EMBL" id="EJF88309.1"/>
    </source>
</evidence>
<feature type="transmembrane region" description="Helical" evidence="6">
    <location>
        <begin position="141"/>
        <end position="161"/>
    </location>
</feature>
<proteinExistence type="predicted"/>
<accession>J0QYN1</accession>
<protein>
    <recommendedName>
        <fullName evidence="9">Threonine efflux protein</fullName>
    </recommendedName>
</protein>
<feature type="transmembrane region" description="Helical" evidence="6">
    <location>
        <begin position="168"/>
        <end position="187"/>
    </location>
</feature>
<sequence length="188" mass="20853">MALIIDNATRLGKKNGFANVAGLCTATYVHGVFSILGVSAILLNNKTLFFLVKLMGGCYLLYMGIKSLKSEINSLNSKEIISKNENHPVSQVKILTSYIDGFMTQILNPKVSIFYIAAFPKFLSSGGGIKKGFELVTIHSFNIFVWFTLMTIFISFAHAIFKKQRVKGYMNIATGTVLSLFSFFIFFG</sequence>
<dbReference type="RefSeq" id="WP_004863563.1">
    <property type="nucleotide sequence ID" value="NZ_CADEAE010000003.1"/>
</dbReference>
<dbReference type="PATRIC" id="fig|1094562.3.peg.868"/>
<comment type="caution">
    <text evidence="7">The sequence shown here is derived from an EMBL/GenBank/DDBJ whole genome shotgun (WGS) entry which is preliminary data.</text>
</comment>
<evidence type="ECO:0000256" key="1">
    <source>
        <dbReference type="ARBA" id="ARBA00004651"/>
    </source>
</evidence>
<dbReference type="Proteomes" id="UP000002304">
    <property type="component" value="Unassembled WGS sequence"/>
</dbReference>
<dbReference type="Pfam" id="PF01810">
    <property type="entry name" value="LysE"/>
    <property type="match status" value="1"/>
</dbReference>
<evidence type="ECO:0000256" key="6">
    <source>
        <dbReference type="SAM" id="Phobius"/>
    </source>
</evidence>
<feature type="transmembrane region" description="Helical" evidence="6">
    <location>
        <begin position="111"/>
        <end position="129"/>
    </location>
</feature>
<gene>
    <name evidence="7" type="ORF">ME1_00767</name>
</gene>
<dbReference type="PANTHER" id="PTHR30086:SF20">
    <property type="entry name" value="ARGININE EXPORTER PROTEIN ARGO-RELATED"/>
    <property type="match status" value="1"/>
</dbReference>
<evidence type="ECO:0008006" key="9">
    <source>
        <dbReference type="Google" id="ProtNLM"/>
    </source>
</evidence>
<evidence type="ECO:0000313" key="8">
    <source>
        <dbReference type="Proteomes" id="UP000002304"/>
    </source>
</evidence>
<evidence type="ECO:0000256" key="4">
    <source>
        <dbReference type="ARBA" id="ARBA00022989"/>
    </source>
</evidence>
<dbReference type="GO" id="GO:0015171">
    <property type="term" value="F:amino acid transmembrane transporter activity"/>
    <property type="evidence" value="ECO:0007669"/>
    <property type="project" value="TreeGrafter"/>
</dbReference>
<organism evidence="7 8">
    <name type="scientific">Bartonella vinsonii subsp. arupensis OK-94-513</name>
    <dbReference type="NCBI Taxonomy" id="1094562"/>
    <lineage>
        <taxon>Bacteria</taxon>
        <taxon>Pseudomonadati</taxon>
        <taxon>Pseudomonadota</taxon>
        <taxon>Alphaproteobacteria</taxon>
        <taxon>Hyphomicrobiales</taxon>
        <taxon>Bartonellaceae</taxon>
        <taxon>Bartonella</taxon>
    </lineage>
</organism>
<dbReference type="HOGENOM" id="CLU_079569_3_0_5"/>
<dbReference type="GO" id="GO:0005886">
    <property type="term" value="C:plasma membrane"/>
    <property type="evidence" value="ECO:0007669"/>
    <property type="project" value="UniProtKB-SubCell"/>
</dbReference>
<keyword evidence="3 6" id="KW-0812">Transmembrane</keyword>
<reference evidence="7 8" key="1">
    <citation type="submission" date="2012-03" db="EMBL/GenBank/DDBJ databases">
        <title>The Genome Sequence of Bartonella vinsonii subsp. arupensis OK-94-513.</title>
        <authorList>
            <consortium name="The Broad Institute Genome Sequencing Platform"/>
            <consortium name="The Broad Institute Genome Sequencing Center for Infectious Disease"/>
            <person name="Feldgarden M."/>
            <person name="Kirby J."/>
            <person name="Kosoy M."/>
            <person name="Birtles R."/>
            <person name="Probert W.S."/>
            <person name="Chiaraviglio L."/>
            <person name="Young S.K."/>
            <person name="Zeng Q."/>
            <person name="Gargeya S."/>
            <person name="Fitzgerald M."/>
            <person name="Haas B."/>
            <person name="Abouelleil A."/>
            <person name="Alvarado L."/>
            <person name="Arachchi H.M."/>
            <person name="Berlin A."/>
            <person name="Chapman S.B."/>
            <person name="Gearin G."/>
            <person name="Goldberg J."/>
            <person name="Griggs A."/>
            <person name="Gujja S."/>
            <person name="Hansen M."/>
            <person name="Heiman D."/>
            <person name="Howarth C."/>
            <person name="Larimer J."/>
            <person name="Lui A."/>
            <person name="MacDonald P.J.P."/>
            <person name="McCowen C."/>
            <person name="Montmayeur A."/>
            <person name="Murphy C."/>
            <person name="Neiman D."/>
            <person name="Pearson M."/>
            <person name="Priest M."/>
            <person name="Roberts A."/>
            <person name="Saif S."/>
            <person name="Shea T."/>
            <person name="Sisk P."/>
            <person name="Stolte C."/>
            <person name="Sykes S."/>
            <person name="Wortman J."/>
            <person name="Nusbaum C."/>
            <person name="Birren B."/>
        </authorList>
    </citation>
    <scope>NUCLEOTIDE SEQUENCE [LARGE SCALE GENOMIC DNA]</scope>
    <source>
        <strain evidence="7 8">OK-94-513</strain>
    </source>
</reference>
<comment type="subcellular location">
    <subcellularLocation>
        <location evidence="1">Cell membrane</location>
        <topology evidence="1">Multi-pass membrane protein</topology>
    </subcellularLocation>
</comment>
<dbReference type="InterPro" id="IPR001123">
    <property type="entry name" value="LeuE-type"/>
</dbReference>
<name>J0QYN1_BARVI</name>
<feature type="transmembrane region" description="Helical" evidence="6">
    <location>
        <begin position="20"/>
        <end position="42"/>
    </location>
</feature>
<dbReference type="AlphaFoldDB" id="J0QYN1"/>